<protein>
    <recommendedName>
        <fullName evidence="3">Aminoglycoside phosphotransferase domain-containing protein</fullName>
    </recommendedName>
</protein>
<organism evidence="1 2">
    <name type="scientific">Aspergillus niger</name>
    <dbReference type="NCBI Taxonomy" id="5061"/>
    <lineage>
        <taxon>Eukaryota</taxon>
        <taxon>Fungi</taxon>
        <taxon>Dikarya</taxon>
        <taxon>Ascomycota</taxon>
        <taxon>Pezizomycotina</taxon>
        <taxon>Eurotiomycetes</taxon>
        <taxon>Eurotiomycetidae</taxon>
        <taxon>Eurotiales</taxon>
        <taxon>Aspergillaceae</taxon>
        <taxon>Aspergillus</taxon>
        <taxon>Aspergillus subgen. Circumdati</taxon>
    </lineage>
</organism>
<dbReference type="InterPro" id="IPR011009">
    <property type="entry name" value="Kinase-like_dom_sf"/>
</dbReference>
<dbReference type="Proteomes" id="UP001144191">
    <property type="component" value="Unassembled WGS sequence"/>
</dbReference>
<reference evidence="1" key="1">
    <citation type="submission" date="2022-07" db="EMBL/GenBank/DDBJ databases">
        <title>Taxonomy of Aspergillus series Nigri: significant species reduction supported by multi-species coalescent approaches.</title>
        <authorList>
            <person name="Bian C."/>
            <person name="Kusuya Y."/>
            <person name="Sklenar F."/>
            <person name="D'hooge E."/>
            <person name="Yaguchi T."/>
            <person name="Takahashi H."/>
            <person name="Hubka V."/>
        </authorList>
    </citation>
    <scope>NUCLEOTIDE SEQUENCE</scope>
    <source>
        <strain evidence="1">IFM 63604</strain>
    </source>
</reference>
<sequence length="271" mass="31337">MEHHLFHAPVPIVQEYDSFEEYRVATDRWNDYVAVGSKAESRKNRLDYTLVGISLRDTVAFLSGKDGQTGCADFPLCHPDISMQNIFVDDDLNITCIIDWAFTSSVPPAMLLVCPGLPHPRDSVQSSLIGAFVDGFLAGEGFSGQSALDFSHTEFFWAFFRLVNLDSLQDFYYFCQIIHSYVGQDVFPYIRGMKEKKEFLEAAEHVPKDEEDEERSKQNEEQYFSCVGPQRHALSRHLTMIQQQNAQFVADKRLWRWIALYLSERDIYMFR</sequence>
<dbReference type="AlphaFoldDB" id="A0A9W6AEN2"/>
<comment type="caution">
    <text evidence="1">The sequence shown here is derived from an EMBL/GenBank/DDBJ whole genome shotgun (WGS) entry which is preliminary data.</text>
</comment>
<name>A0A9W6AEN2_ASPNG</name>
<dbReference type="EMBL" id="BRPB01000170">
    <property type="protein sequence ID" value="GLA55876.1"/>
    <property type="molecule type" value="Genomic_DNA"/>
</dbReference>
<evidence type="ECO:0000313" key="2">
    <source>
        <dbReference type="Proteomes" id="UP001144191"/>
    </source>
</evidence>
<evidence type="ECO:0008006" key="3">
    <source>
        <dbReference type="Google" id="ProtNLM"/>
    </source>
</evidence>
<gene>
    <name evidence="1" type="ORF">AnigIFM63604_003095</name>
</gene>
<proteinExistence type="predicted"/>
<accession>A0A9W6AEN2</accession>
<dbReference type="SUPFAM" id="SSF56112">
    <property type="entry name" value="Protein kinase-like (PK-like)"/>
    <property type="match status" value="1"/>
</dbReference>
<evidence type="ECO:0000313" key="1">
    <source>
        <dbReference type="EMBL" id="GLA55876.1"/>
    </source>
</evidence>